<dbReference type="RefSeq" id="WP_068703695.1">
    <property type="nucleotide sequence ID" value="NZ_BDCR01000003.1"/>
</dbReference>
<organism evidence="3 4">
    <name type="scientific">Paludibacter jiangxiensis</name>
    <dbReference type="NCBI Taxonomy" id="681398"/>
    <lineage>
        <taxon>Bacteria</taxon>
        <taxon>Pseudomonadati</taxon>
        <taxon>Bacteroidota</taxon>
        <taxon>Bacteroidia</taxon>
        <taxon>Bacteroidales</taxon>
        <taxon>Paludibacteraceae</taxon>
        <taxon>Paludibacter</taxon>
    </lineage>
</organism>
<dbReference type="SUPFAM" id="SSF110997">
    <property type="entry name" value="Sporulation related repeat"/>
    <property type="match status" value="2"/>
</dbReference>
<feature type="transmembrane region" description="Helical" evidence="1">
    <location>
        <begin position="163"/>
        <end position="184"/>
    </location>
</feature>
<dbReference type="Pfam" id="PF18175">
    <property type="entry name" value="HU-CCDC81_bac_2"/>
    <property type="match status" value="1"/>
</dbReference>
<evidence type="ECO:0000313" key="4">
    <source>
        <dbReference type="Proteomes" id="UP000076586"/>
    </source>
</evidence>
<dbReference type="PROSITE" id="PS51724">
    <property type="entry name" value="SPOR"/>
    <property type="match status" value="2"/>
</dbReference>
<feature type="domain" description="SPOR" evidence="2">
    <location>
        <begin position="413"/>
        <end position="489"/>
    </location>
</feature>
<evidence type="ECO:0000313" key="3">
    <source>
        <dbReference type="EMBL" id="GAT62941.1"/>
    </source>
</evidence>
<dbReference type="EMBL" id="BDCR01000003">
    <property type="protein sequence ID" value="GAT62941.1"/>
    <property type="molecule type" value="Genomic_DNA"/>
</dbReference>
<dbReference type="OrthoDB" id="653949at2"/>
<evidence type="ECO:0000259" key="2">
    <source>
        <dbReference type="PROSITE" id="PS51724"/>
    </source>
</evidence>
<keyword evidence="1" id="KW-0812">Transmembrane</keyword>
<keyword evidence="4" id="KW-1185">Reference proteome</keyword>
<dbReference type="Pfam" id="PF18174">
    <property type="entry name" value="HU-CCDC81_bac_1"/>
    <property type="match status" value="1"/>
</dbReference>
<keyword evidence="1" id="KW-0472">Membrane</keyword>
<protein>
    <submittedName>
        <fullName evidence="3">Sporulation related domain-containing protein</fullName>
    </submittedName>
</protein>
<name>A0A170ZRJ2_9BACT</name>
<dbReference type="STRING" id="681398.PJIAN_3253"/>
<reference evidence="4" key="2">
    <citation type="journal article" date="2017" name="Genome Announc.">
        <title>Draft genome sequence of Paludibacter jiangxiensis NM7(T), a propionate-producing fermentative bacterium.</title>
        <authorList>
            <person name="Qiu Y.-L."/>
            <person name="Tourlousse D.M."/>
            <person name="Matsuura N."/>
            <person name="Ohashi A."/>
            <person name="Sekiguchi Y."/>
        </authorList>
    </citation>
    <scope>NUCLEOTIDE SEQUENCE [LARGE SCALE GENOMIC DNA]</scope>
    <source>
        <strain evidence="4">NM7</strain>
    </source>
</reference>
<comment type="caution">
    <text evidence="3">The sequence shown here is derived from an EMBL/GenBank/DDBJ whole genome shotgun (WGS) entry which is preliminary data.</text>
</comment>
<dbReference type="Proteomes" id="UP000076586">
    <property type="component" value="Unassembled WGS sequence"/>
</dbReference>
<dbReference type="Gene3D" id="3.30.70.1070">
    <property type="entry name" value="Sporulation related repeat"/>
    <property type="match status" value="1"/>
</dbReference>
<accession>A0A170ZRJ2</accession>
<feature type="domain" description="SPOR" evidence="2">
    <location>
        <begin position="300"/>
        <end position="376"/>
    </location>
</feature>
<dbReference type="InterPro" id="IPR040495">
    <property type="entry name" value="HU-CCDC81_bac_1"/>
</dbReference>
<dbReference type="Pfam" id="PF05036">
    <property type="entry name" value="SPOR"/>
    <property type="match status" value="2"/>
</dbReference>
<dbReference type="InterPro" id="IPR036680">
    <property type="entry name" value="SPOR-like_sf"/>
</dbReference>
<keyword evidence="1" id="KW-1133">Transmembrane helix</keyword>
<dbReference type="InterPro" id="IPR041268">
    <property type="entry name" value="HU-CCDC81_bac_2"/>
</dbReference>
<dbReference type="AlphaFoldDB" id="A0A170ZRJ2"/>
<sequence length="493" mass="54949">MEGLLQHLEQLIIQHDYAILPEFGGFIVNYVPAKIDESRNLITAPCKEIVFNPALNYNDGLLAGSIQQSENVSFRKANLIVRDYVDELKKRLKNGETVALGKIGSLHLNENGQTEFISADSYDFLPDNIGNYDIRLKAVNHEEEETSQIVLQFPTTKRRLYKYAAVFVVLIGLAVLTPLLHMHFSPYLAKLNPLAFFQKDSVLTDSSHKHLIIAIADTDELKKDSLTKAPLASDSSKNRCKAPWHVIAGSYPTKVEAVDKARELQKQPAYKSTCIAYSTRLSKSAIPAAKNPINVQAQPQGQQKAWHIVVANFETPNKALRFAQQQSANEKMQIEAYGTNNVYRIIAGSYSSEKEADIKLAEIRKRAAFKTAWVLHNPVLLNYPLSSKPTVAPKATAQPVVQKTTSSNSNIPQLTNDSWYVVVGNYVTLQQAQQYANATGKAEKVSLSVVKDKKFYRVIAGSFSDKEAANAKVKELHKHAAFAEAWAFHKPQK</sequence>
<proteinExistence type="predicted"/>
<evidence type="ECO:0000256" key="1">
    <source>
        <dbReference type="SAM" id="Phobius"/>
    </source>
</evidence>
<dbReference type="InterPro" id="IPR007730">
    <property type="entry name" value="SPOR-like_dom"/>
</dbReference>
<dbReference type="GO" id="GO:0042834">
    <property type="term" value="F:peptidoglycan binding"/>
    <property type="evidence" value="ECO:0007669"/>
    <property type="project" value="InterPro"/>
</dbReference>
<reference evidence="4" key="1">
    <citation type="submission" date="2016-04" db="EMBL/GenBank/DDBJ databases">
        <title>Draft genome sequence of Paludibacter jiangxiensis strain NM7.</title>
        <authorList>
            <person name="Qiu Y."/>
            <person name="Matsuura N."/>
            <person name="Ohashi A."/>
            <person name="Tourlousse M.D."/>
            <person name="Sekiguchi Y."/>
        </authorList>
    </citation>
    <scope>NUCLEOTIDE SEQUENCE [LARGE SCALE GENOMIC DNA]</scope>
    <source>
        <strain evidence="4">NM7</strain>
    </source>
</reference>
<gene>
    <name evidence="3" type="ORF">PJIAN_3253</name>
</gene>